<dbReference type="PANTHER" id="PTHR35807">
    <property type="entry name" value="TRANSCRIPTIONAL REGULATOR REDD-RELATED"/>
    <property type="match status" value="1"/>
</dbReference>
<dbReference type="InterPro" id="IPR051677">
    <property type="entry name" value="AfsR-DnrI-RedD_regulator"/>
</dbReference>
<gene>
    <name evidence="5" type="ORF">ACFQZ6_01230</name>
</gene>
<dbReference type="Pfam" id="PF03704">
    <property type="entry name" value="BTAD"/>
    <property type="match status" value="1"/>
</dbReference>
<sequence>MTRIRVCVLGRTRVEVDGEPGRLTPLTKRLLLRLVAAEGDPVPVRRLYEDVWGAAHTGPGQAGRARNEVQKRVLELRRALDPARDGTGQRVLRTEQLLAAPTPETAYRLVLGRDELDCAEFSELVGSALFAAPASAAHQLMTALDLVTGRPLADLSDEPFAQPLVRRLTALHETARRHLITAHTELGRYDLAVPVAERLTLERPDDPEVAGMLQTLRARLRERHGQELLRQPITGSGGDLVVVRGDLFAQDDANLVVGFTDTFDTATEQDLVISRDSVQGQLVGRLFNGERKLLDDRLQAGLRSVTPASTERPQDKPRGRRVRYPLGTTVPLVVDGRRVFAVAYSRLGNDLVARSAPEDLRASLDSLWRSVARYGMYKPVAMPLVGTGLARVVELDRTELLFMIIESFAAYARREPTTAPELRVVIRPEDLARTDLAAVGGLLRSLPGVPGTGAVTRGTP</sequence>
<proteinExistence type="predicted"/>
<dbReference type="Gene3D" id="1.10.10.10">
    <property type="entry name" value="Winged helix-like DNA-binding domain superfamily/Winged helix DNA-binding domain"/>
    <property type="match status" value="1"/>
</dbReference>
<feature type="domain" description="Bacterial transcriptional activator" evidence="4">
    <location>
        <begin position="116"/>
        <end position="229"/>
    </location>
</feature>
<evidence type="ECO:0000256" key="3">
    <source>
        <dbReference type="ARBA" id="ARBA00023163"/>
    </source>
</evidence>
<evidence type="ECO:0000256" key="2">
    <source>
        <dbReference type="ARBA" id="ARBA00023015"/>
    </source>
</evidence>
<dbReference type="RefSeq" id="WP_381604454.1">
    <property type="nucleotide sequence ID" value="NZ_JBHTEB010000001.1"/>
</dbReference>
<dbReference type="Gene3D" id="1.25.40.10">
    <property type="entry name" value="Tetratricopeptide repeat domain"/>
    <property type="match status" value="1"/>
</dbReference>
<name>A0ABW2W402_9ACTN</name>
<evidence type="ECO:0000259" key="4">
    <source>
        <dbReference type="SMART" id="SM01043"/>
    </source>
</evidence>
<protein>
    <submittedName>
        <fullName evidence="5">Macro domain-containing protein</fullName>
    </submittedName>
</protein>
<keyword evidence="3" id="KW-0804">Transcription</keyword>
<accession>A0ABW2W402</accession>
<evidence type="ECO:0000313" key="5">
    <source>
        <dbReference type="EMBL" id="MFD0312873.1"/>
    </source>
</evidence>
<dbReference type="PANTHER" id="PTHR35807:SF1">
    <property type="entry name" value="TRANSCRIPTIONAL REGULATOR REDD"/>
    <property type="match status" value="1"/>
</dbReference>
<dbReference type="EMBL" id="JBHTEB010000001">
    <property type="protein sequence ID" value="MFD0312873.1"/>
    <property type="molecule type" value="Genomic_DNA"/>
</dbReference>
<dbReference type="InterPro" id="IPR016032">
    <property type="entry name" value="Sig_transdc_resp-reg_C-effctor"/>
</dbReference>
<evidence type="ECO:0000256" key="1">
    <source>
        <dbReference type="ARBA" id="ARBA00023012"/>
    </source>
</evidence>
<reference evidence="6" key="1">
    <citation type="journal article" date="2019" name="Int. J. Syst. Evol. Microbiol.">
        <title>The Global Catalogue of Microorganisms (GCM) 10K type strain sequencing project: providing services to taxonomists for standard genome sequencing and annotation.</title>
        <authorList>
            <consortium name="The Broad Institute Genomics Platform"/>
            <consortium name="The Broad Institute Genome Sequencing Center for Infectious Disease"/>
            <person name="Wu L."/>
            <person name="Ma J."/>
        </authorList>
    </citation>
    <scope>NUCLEOTIDE SEQUENCE [LARGE SCALE GENOMIC DNA]</scope>
    <source>
        <strain evidence="6">CGMCC 4.7400</strain>
    </source>
</reference>
<dbReference type="Proteomes" id="UP001597023">
    <property type="component" value="Unassembled WGS sequence"/>
</dbReference>
<dbReference type="SMART" id="SM01043">
    <property type="entry name" value="BTAD"/>
    <property type="match status" value="1"/>
</dbReference>
<dbReference type="InterPro" id="IPR011990">
    <property type="entry name" value="TPR-like_helical_dom_sf"/>
</dbReference>
<dbReference type="InterPro" id="IPR005158">
    <property type="entry name" value="BTAD"/>
</dbReference>
<dbReference type="SUPFAM" id="SSF48452">
    <property type="entry name" value="TPR-like"/>
    <property type="match status" value="1"/>
</dbReference>
<dbReference type="Pfam" id="PF20016">
    <property type="entry name" value="ThsA_Macro"/>
    <property type="match status" value="1"/>
</dbReference>
<keyword evidence="6" id="KW-1185">Reference proteome</keyword>
<keyword evidence="2" id="KW-0805">Transcription regulation</keyword>
<comment type="caution">
    <text evidence="5">The sequence shown here is derived from an EMBL/GenBank/DDBJ whole genome shotgun (WGS) entry which is preliminary data.</text>
</comment>
<keyword evidence="1" id="KW-0902">Two-component regulatory system</keyword>
<dbReference type="SUPFAM" id="SSF46894">
    <property type="entry name" value="C-terminal effector domain of the bipartite response regulators"/>
    <property type="match status" value="1"/>
</dbReference>
<organism evidence="5 6">
    <name type="scientific">Streptomyces flavalbus</name>
    <dbReference type="NCBI Taxonomy" id="2665155"/>
    <lineage>
        <taxon>Bacteria</taxon>
        <taxon>Bacillati</taxon>
        <taxon>Actinomycetota</taxon>
        <taxon>Actinomycetes</taxon>
        <taxon>Kitasatosporales</taxon>
        <taxon>Streptomycetaceae</taxon>
        <taxon>Streptomyces</taxon>
    </lineage>
</organism>
<dbReference type="InterPro" id="IPR036388">
    <property type="entry name" value="WH-like_DNA-bd_sf"/>
</dbReference>
<dbReference type="InterPro" id="IPR045535">
    <property type="entry name" value="ThsA_Macro"/>
</dbReference>
<evidence type="ECO:0000313" key="6">
    <source>
        <dbReference type="Proteomes" id="UP001597023"/>
    </source>
</evidence>